<sequence>MKFIYALNETDKEELKAKGYRELFTCNIGKSKAYAFENIPHKIAKFSAEDKKRFLFTNLAHFNKGGNL</sequence>
<reference evidence="1" key="2">
    <citation type="submission" date="2021-09" db="EMBL/GenBank/DDBJ databases">
        <authorList>
            <person name="Gilroy R."/>
        </authorList>
    </citation>
    <scope>NUCLEOTIDE SEQUENCE</scope>
    <source>
        <strain evidence="1">1277</strain>
    </source>
</reference>
<organism evidence="1 2">
    <name type="scientific">Romboutsia timonensis</name>
    <dbReference type="NCBI Taxonomy" id="1776391"/>
    <lineage>
        <taxon>Bacteria</taxon>
        <taxon>Bacillati</taxon>
        <taxon>Bacillota</taxon>
        <taxon>Clostridia</taxon>
        <taxon>Peptostreptococcales</taxon>
        <taxon>Peptostreptococcaceae</taxon>
        <taxon>Romboutsia</taxon>
    </lineage>
</organism>
<dbReference type="Proteomes" id="UP000776700">
    <property type="component" value="Unassembled WGS sequence"/>
</dbReference>
<evidence type="ECO:0000313" key="2">
    <source>
        <dbReference type="Proteomes" id="UP000776700"/>
    </source>
</evidence>
<name>A0A921T0D6_9FIRM</name>
<evidence type="ECO:0000313" key="1">
    <source>
        <dbReference type="EMBL" id="HJG97584.1"/>
    </source>
</evidence>
<protein>
    <submittedName>
        <fullName evidence="1">Uncharacterized protein</fullName>
    </submittedName>
</protein>
<accession>A0A921T0D6</accession>
<proteinExistence type="predicted"/>
<reference evidence="1" key="1">
    <citation type="journal article" date="2021" name="PeerJ">
        <title>Extensive microbial diversity within the chicken gut microbiome revealed by metagenomics and culture.</title>
        <authorList>
            <person name="Gilroy R."/>
            <person name="Ravi A."/>
            <person name="Getino M."/>
            <person name="Pursley I."/>
            <person name="Horton D.L."/>
            <person name="Alikhan N.F."/>
            <person name="Baker D."/>
            <person name="Gharbi K."/>
            <person name="Hall N."/>
            <person name="Watson M."/>
            <person name="Adriaenssens E.M."/>
            <person name="Foster-Nyarko E."/>
            <person name="Jarju S."/>
            <person name="Secka A."/>
            <person name="Antonio M."/>
            <person name="Oren A."/>
            <person name="Chaudhuri R.R."/>
            <person name="La Ragione R."/>
            <person name="Hildebrand F."/>
            <person name="Pallen M.J."/>
        </authorList>
    </citation>
    <scope>NUCLEOTIDE SEQUENCE</scope>
    <source>
        <strain evidence="1">1277</strain>
    </source>
</reference>
<dbReference type="EMBL" id="DYUB01000336">
    <property type="protein sequence ID" value="HJG97584.1"/>
    <property type="molecule type" value="Genomic_DNA"/>
</dbReference>
<comment type="caution">
    <text evidence="1">The sequence shown here is derived from an EMBL/GenBank/DDBJ whole genome shotgun (WGS) entry which is preliminary data.</text>
</comment>
<dbReference type="AlphaFoldDB" id="A0A921T0D6"/>
<gene>
    <name evidence="1" type="ORF">K8V90_10820</name>
</gene>